<dbReference type="PROSITE" id="PS51996">
    <property type="entry name" value="TR_MART"/>
    <property type="match status" value="1"/>
</dbReference>
<accession>A0A7S1AIL0</accession>
<organism evidence="2">
    <name type="scientific">Noctiluca scintillans</name>
    <name type="common">Sea sparkle</name>
    <name type="synonym">Red tide dinoflagellate</name>
    <dbReference type="NCBI Taxonomy" id="2966"/>
    <lineage>
        <taxon>Eukaryota</taxon>
        <taxon>Sar</taxon>
        <taxon>Alveolata</taxon>
        <taxon>Dinophyceae</taxon>
        <taxon>Noctilucales</taxon>
        <taxon>Noctilucaceae</taxon>
        <taxon>Noctiluca</taxon>
    </lineage>
</organism>
<dbReference type="InterPro" id="IPR003540">
    <property type="entry name" value="ADP-ribosyltransferase"/>
</dbReference>
<gene>
    <name evidence="2" type="ORF">NSCI0253_LOCUS29720</name>
</gene>
<dbReference type="AlphaFoldDB" id="A0A7S1AIL0"/>
<reference evidence="2" key="1">
    <citation type="submission" date="2021-01" db="EMBL/GenBank/DDBJ databases">
        <authorList>
            <person name="Corre E."/>
            <person name="Pelletier E."/>
            <person name="Niang G."/>
            <person name="Scheremetjew M."/>
            <person name="Finn R."/>
            <person name="Kale V."/>
            <person name="Holt S."/>
            <person name="Cochrane G."/>
            <person name="Meng A."/>
            <person name="Brown T."/>
            <person name="Cohen L."/>
        </authorList>
    </citation>
    <scope>NUCLEOTIDE SEQUENCE</scope>
</reference>
<name>A0A7S1AIL0_NOCSC</name>
<evidence type="ECO:0000313" key="2">
    <source>
        <dbReference type="EMBL" id="CAD8855368.1"/>
    </source>
</evidence>
<dbReference type="GO" id="GO:0005576">
    <property type="term" value="C:extracellular region"/>
    <property type="evidence" value="ECO:0007669"/>
    <property type="project" value="InterPro"/>
</dbReference>
<protein>
    <recommendedName>
        <fullName evidence="1">ADP ribosyltransferase domain-containing protein</fullName>
    </recommendedName>
</protein>
<sequence length="222" mass="24879">MVVALSRRHSLRHLVRLSLHVFPTLSCAVGKTLGAVNCSLRSVASETGEGELSTSVAWYVSASKSNYKVLNRYLRSGRQPQQPDLEKRVLAIDTLVAASPLQSVSTQVFRGFSSWSFATEVRVGDRVRDLAYMSASLNRSVANFYARRDVVVAEDLENSVLLELTVPASVRLMRVAWSKTTTDEEEVLLPRETEFQVESEQLWRGVRVLQCTVLVPHMPRRS</sequence>
<dbReference type="EMBL" id="HBFQ01042059">
    <property type="protein sequence ID" value="CAD8855368.1"/>
    <property type="molecule type" value="Transcribed_RNA"/>
</dbReference>
<feature type="domain" description="ADP ribosyltransferase" evidence="1">
    <location>
        <begin position="64"/>
        <end position="199"/>
    </location>
</feature>
<evidence type="ECO:0000259" key="1">
    <source>
        <dbReference type="Pfam" id="PF03496"/>
    </source>
</evidence>
<dbReference type="SUPFAM" id="SSF56399">
    <property type="entry name" value="ADP-ribosylation"/>
    <property type="match status" value="1"/>
</dbReference>
<dbReference type="Pfam" id="PF03496">
    <property type="entry name" value="ADPrib_exo_Tox"/>
    <property type="match status" value="1"/>
</dbReference>
<proteinExistence type="predicted"/>
<dbReference type="Gene3D" id="3.90.176.10">
    <property type="entry name" value="Toxin ADP-ribosyltransferase, Chain A, domain 1"/>
    <property type="match status" value="1"/>
</dbReference>